<feature type="domain" description="GTF3C1 extended winged-helix" evidence="1">
    <location>
        <begin position="454"/>
        <end position="520"/>
    </location>
</feature>
<dbReference type="PANTHER" id="PTHR15180">
    <property type="entry name" value="GENERAL TRANSCRIPTION FACTOR 3C POLYPEPTIDE 1"/>
    <property type="match status" value="1"/>
</dbReference>
<dbReference type="InterPro" id="IPR056467">
    <property type="entry name" value="eWH_GTF3C1"/>
</dbReference>
<dbReference type="EMBL" id="BMAT01013623">
    <property type="protein sequence ID" value="GFS16775.1"/>
    <property type="molecule type" value="Genomic_DNA"/>
</dbReference>
<feature type="non-terminal residue" evidence="2">
    <location>
        <position position="1"/>
    </location>
</feature>
<organism evidence="2 3">
    <name type="scientific">Elysia marginata</name>
    <dbReference type="NCBI Taxonomy" id="1093978"/>
    <lineage>
        <taxon>Eukaryota</taxon>
        <taxon>Metazoa</taxon>
        <taxon>Spiralia</taxon>
        <taxon>Lophotrochozoa</taxon>
        <taxon>Mollusca</taxon>
        <taxon>Gastropoda</taxon>
        <taxon>Heterobranchia</taxon>
        <taxon>Euthyneura</taxon>
        <taxon>Panpulmonata</taxon>
        <taxon>Sacoglossa</taxon>
        <taxon>Placobranchoidea</taxon>
        <taxon>Plakobranchidae</taxon>
        <taxon>Elysia</taxon>
    </lineage>
</organism>
<dbReference type="Pfam" id="PF24101">
    <property type="entry name" value="WHD_GTF3C1"/>
    <property type="match status" value="1"/>
</dbReference>
<reference evidence="2 3" key="1">
    <citation type="journal article" date="2021" name="Elife">
        <title>Chloroplast acquisition without the gene transfer in kleptoplastic sea slugs, Plakobranchus ocellatus.</title>
        <authorList>
            <person name="Maeda T."/>
            <person name="Takahashi S."/>
            <person name="Yoshida T."/>
            <person name="Shimamura S."/>
            <person name="Takaki Y."/>
            <person name="Nagai Y."/>
            <person name="Toyoda A."/>
            <person name="Suzuki Y."/>
            <person name="Arimoto A."/>
            <person name="Ishii H."/>
            <person name="Satoh N."/>
            <person name="Nishiyama T."/>
            <person name="Hasebe M."/>
            <person name="Maruyama T."/>
            <person name="Minagawa J."/>
            <person name="Obokata J."/>
            <person name="Shigenobu S."/>
        </authorList>
    </citation>
    <scope>NUCLEOTIDE SEQUENCE [LARGE SCALE GENOMIC DNA]</scope>
</reference>
<keyword evidence="3" id="KW-1185">Reference proteome</keyword>
<dbReference type="GO" id="GO:0005634">
    <property type="term" value="C:nucleus"/>
    <property type="evidence" value="ECO:0007669"/>
    <property type="project" value="UniProtKB-SubCell"/>
</dbReference>
<evidence type="ECO:0000259" key="1">
    <source>
        <dbReference type="Pfam" id="PF24101"/>
    </source>
</evidence>
<dbReference type="GO" id="GO:0042791">
    <property type="term" value="P:5S class rRNA transcription by RNA polymerase III"/>
    <property type="evidence" value="ECO:0007669"/>
    <property type="project" value="TreeGrafter"/>
</dbReference>
<proteinExistence type="predicted"/>
<sequence>VNIPDDFYSRKMVSKNGVMGCCDHFDTRKDITELIRGNGQAESVSLQEAFERWGQTLVIVANQRCRDMVLLQTCDNDMFQETYAFLELVARARHDGEITYCRARRGLCNPETKKFASTSNTYARLNTLVSLGLVTKQIFLLTYEKPHWVNQVRIIHLKRFYTRSKANYQTVFQPVAACLSKTPNNAAPFYNVMREVDFKPELFMKAAKRAGRFFSLSNIPRKSYFQGDSAADEETKENEKAFTGSVTENRVKIITLLETFKGLDKLDDLDEDDGLIDDDNEEAASKEDEAAHEGAFVATLKTGSPSVDDSILHQIVSMVYQSGADGILPTTIRRSFSLSRSQMKYIDKELTTLKLVGTVKKFLGKQRAEMWVRPDIAEKRKDKVKAETSLFSETLDEMEASIADTSIANEEPESIISPEEEAELDARLEEIKVICTIDRVETPAPPAENDDPVKAERKQLILNKLKRLKVYASKAQLYQDIVNVEKGKGWKIRVCRKSVKRIVDSLHAERKVEYLNVQLPDKTGVSFSFFYLLHIGNEIRASALKNVNAAPDACMIGDLIINMPFGKTWNLINRPKELQDVFSDFVEDKQLLNVPLLHVPKHVRVEVMSRKRFMPRLMEDLTMLCSMGLLSFGPKQRCINQEFASIFLHKQAMLLDTRRSLPSFLMTKSPDGKSFPVLHYSLDSRDDLAQYWIDLQIISLNTRLGYRKQADIHGNHGSISLSAAAKPVPFEEIKKRSESDWLPGDRRGVAGLDSYLMT</sequence>
<accession>A0AAV4J4H6</accession>
<evidence type="ECO:0000313" key="2">
    <source>
        <dbReference type="EMBL" id="GFS16775.1"/>
    </source>
</evidence>
<comment type="caution">
    <text evidence="2">The sequence shown here is derived from an EMBL/GenBank/DDBJ whole genome shotgun (WGS) entry which is preliminary data.</text>
</comment>
<evidence type="ECO:0000313" key="3">
    <source>
        <dbReference type="Proteomes" id="UP000762676"/>
    </source>
</evidence>
<protein>
    <submittedName>
        <fullName evidence="2">General transcription factor 3C polypeptide 1</fullName>
    </submittedName>
</protein>
<dbReference type="GO" id="GO:0000127">
    <property type="term" value="C:transcription factor TFIIIC complex"/>
    <property type="evidence" value="ECO:0007669"/>
    <property type="project" value="InterPro"/>
</dbReference>
<dbReference type="GO" id="GO:0006384">
    <property type="term" value="P:transcription initiation at RNA polymerase III promoter"/>
    <property type="evidence" value="ECO:0007669"/>
    <property type="project" value="InterPro"/>
</dbReference>
<gene>
    <name evidence="2" type="ORF">ElyMa_006805400</name>
</gene>
<dbReference type="GO" id="GO:0003677">
    <property type="term" value="F:DNA binding"/>
    <property type="evidence" value="ECO:0007669"/>
    <property type="project" value="UniProtKB-KW"/>
</dbReference>
<name>A0AAV4J4H6_9GAST</name>
<dbReference type="Proteomes" id="UP000762676">
    <property type="component" value="Unassembled WGS sequence"/>
</dbReference>
<dbReference type="AlphaFoldDB" id="A0AAV4J4H6"/>
<dbReference type="InterPro" id="IPR044210">
    <property type="entry name" value="Tfc3-like"/>
</dbReference>
<dbReference type="PANTHER" id="PTHR15180:SF1">
    <property type="entry name" value="GENERAL TRANSCRIPTION FACTOR 3C POLYPEPTIDE 1"/>
    <property type="match status" value="1"/>
</dbReference>